<sequence length="240" mass="25834">MKGKAAGPDGIPSKLYVALEEVIIPVWVQLFNAILLEGSPIPNSWNEAVITSLLKSGRLNRVAGQLIHRDRQGFLLRDLIRTLIGAIDLATTLDFPLAVVTVDAVKAFDRMNWKYLMATLAHLGIDESLIKVLLKIYSAPSAKIQVNGILSSKVKIGRPGPGTNPIGAGLIGNSGHKETSLPMVPTSIVKSRVCISTALQEMERMLARGRAGKPLANIFGHIVFGGESSRIKEKSSLHSS</sequence>
<dbReference type="PANTHER" id="PTHR19446">
    <property type="entry name" value="REVERSE TRANSCRIPTASES"/>
    <property type="match status" value="1"/>
</dbReference>
<gene>
    <name evidence="1" type="ORF">NDU88_002519</name>
</gene>
<dbReference type="EMBL" id="JANPWB010000016">
    <property type="protein sequence ID" value="KAJ1082351.1"/>
    <property type="molecule type" value="Genomic_DNA"/>
</dbReference>
<proteinExistence type="predicted"/>
<keyword evidence="2" id="KW-1185">Reference proteome</keyword>
<reference evidence="1" key="1">
    <citation type="journal article" date="2022" name="bioRxiv">
        <title>Sequencing and chromosome-scale assembly of the giantPleurodeles waltlgenome.</title>
        <authorList>
            <person name="Brown T."/>
            <person name="Elewa A."/>
            <person name="Iarovenko S."/>
            <person name="Subramanian E."/>
            <person name="Araus A.J."/>
            <person name="Petzold A."/>
            <person name="Susuki M."/>
            <person name="Suzuki K.-i.T."/>
            <person name="Hayashi T."/>
            <person name="Toyoda A."/>
            <person name="Oliveira C."/>
            <person name="Osipova E."/>
            <person name="Leigh N.D."/>
            <person name="Simon A."/>
            <person name="Yun M.H."/>
        </authorList>
    </citation>
    <scope>NUCLEOTIDE SEQUENCE</scope>
    <source>
        <strain evidence="1">20211129_DDA</strain>
        <tissue evidence="1">Liver</tissue>
    </source>
</reference>
<organism evidence="1 2">
    <name type="scientific">Pleurodeles waltl</name>
    <name type="common">Iberian ribbed newt</name>
    <dbReference type="NCBI Taxonomy" id="8319"/>
    <lineage>
        <taxon>Eukaryota</taxon>
        <taxon>Metazoa</taxon>
        <taxon>Chordata</taxon>
        <taxon>Craniata</taxon>
        <taxon>Vertebrata</taxon>
        <taxon>Euteleostomi</taxon>
        <taxon>Amphibia</taxon>
        <taxon>Batrachia</taxon>
        <taxon>Caudata</taxon>
        <taxon>Salamandroidea</taxon>
        <taxon>Salamandridae</taxon>
        <taxon>Pleurodelinae</taxon>
        <taxon>Pleurodeles</taxon>
    </lineage>
</organism>
<name>A0AAV7KSC6_PLEWA</name>
<accession>A0AAV7KSC6</accession>
<dbReference type="AlphaFoldDB" id="A0AAV7KSC6"/>
<comment type="caution">
    <text evidence="1">The sequence shown here is derived from an EMBL/GenBank/DDBJ whole genome shotgun (WGS) entry which is preliminary data.</text>
</comment>
<evidence type="ECO:0000313" key="2">
    <source>
        <dbReference type="Proteomes" id="UP001066276"/>
    </source>
</evidence>
<protein>
    <recommendedName>
        <fullName evidence="3">Reverse transcriptase domain-containing protein</fullName>
    </recommendedName>
</protein>
<evidence type="ECO:0008006" key="3">
    <source>
        <dbReference type="Google" id="ProtNLM"/>
    </source>
</evidence>
<evidence type="ECO:0000313" key="1">
    <source>
        <dbReference type="EMBL" id="KAJ1082351.1"/>
    </source>
</evidence>
<dbReference type="Proteomes" id="UP001066276">
    <property type="component" value="Chromosome 12"/>
</dbReference>